<evidence type="ECO:0000259" key="2">
    <source>
        <dbReference type="Pfam" id="PF13649"/>
    </source>
</evidence>
<dbReference type="Pfam" id="PF13649">
    <property type="entry name" value="Methyltransf_25"/>
    <property type="match status" value="1"/>
</dbReference>
<accession>A0A0M8N0I7</accession>
<evidence type="ECO:0000313" key="4">
    <source>
        <dbReference type="Proteomes" id="UP000053831"/>
    </source>
</evidence>
<evidence type="ECO:0000256" key="1">
    <source>
        <dbReference type="ARBA" id="ARBA00038158"/>
    </source>
</evidence>
<dbReference type="InterPro" id="IPR041698">
    <property type="entry name" value="Methyltransf_25"/>
</dbReference>
<dbReference type="Proteomes" id="UP000053831">
    <property type="component" value="Unassembled WGS sequence"/>
</dbReference>
<keyword evidence="3" id="KW-0808">Transferase</keyword>
<dbReference type="InterPro" id="IPR029063">
    <property type="entry name" value="SAM-dependent_MTases_sf"/>
</dbReference>
<dbReference type="OrthoDB" id="3647at2759"/>
<reference evidence="3 4" key="1">
    <citation type="submission" date="2015-07" db="EMBL/GenBank/DDBJ databases">
        <title>The genome of the fungus Escovopsis weberi, a specialized disease agent of ant agriculture.</title>
        <authorList>
            <person name="de Man T.J."/>
            <person name="Stajich J.E."/>
            <person name="Kubicek C.P."/>
            <person name="Chenthamara K."/>
            <person name="Atanasova L."/>
            <person name="Druzhinina I.S."/>
            <person name="Birnbaum S."/>
            <person name="Barribeau S.M."/>
            <person name="Teiling C."/>
            <person name="Suen G."/>
            <person name="Currie C."/>
            <person name="Gerardo N.M."/>
        </authorList>
    </citation>
    <scope>NUCLEOTIDE SEQUENCE [LARGE SCALE GENOMIC DNA]</scope>
</reference>
<gene>
    <name evidence="3" type="ORF">ESCO_003771</name>
</gene>
<keyword evidence="4" id="KW-1185">Reference proteome</keyword>
<dbReference type="SUPFAM" id="SSF53335">
    <property type="entry name" value="S-adenosyl-L-methionine-dependent methyltransferases"/>
    <property type="match status" value="1"/>
</dbReference>
<comment type="similarity">
    <text evidence="1">Belongs to the methyltransferase superfamily. LaeA methyltransferase family.</text>
</comment>
<comment type="caution">
    <text evidence="3">The sequence shown here is derived from an EMBL/GenBank/DDBJ whole genome shotgun (WGS) entry which is preliminary data.</text>
</comment>
<dbReference type="GO" id="GO:0008168">
    <property type="term" value="F:methyltransferase activity"/>
    <property type="evidence" value="ECO:0007669"/>
    <property type="project" value="UniProtKB-KW"/>
</dbReference>
<feature type="domain" description="Methyltransferase" evidence="2">
    <location>
        <begin position="46"/>
        <end position="150"/>
    </location>
</feature>
<dbReference type="CDD" id="cd02440">
    <property type="entry name" value="AdoMet_MTases"/>
    <property type="match status" value="1"/>
</dbReference>
<dbReference type="STRING" id="150374.A0A0M8N0I7"/>
<evidence type="ECO:0000313" key="3">
    <source>
        <dbReference type="EMBL" id="KOS23056.1"/>
    </source>
</evidence>
<protein>
    <submittedName>
        <fullName evidence="3">Malonyl-O-methyltransferase</fullName>
    </submittedName>
</protein>
<sequence length="257" mass="28512">MATLEQVRREYDSQAEGYNDISHLPRNVLKAQLLEAALGDCTGLHVLDLGGGPGLEARQAISAGAATVDIVDLSDEMLRVALETEEKLGRSGRVRGFQADATQPLAPLRARGLRDQYDLVMSNFCFDHASTRGQLEAMWRNATDLLRPGGRFVGARVSNMRSEAGTSGKYGITYKDFHDFPGGTRYRYRVHLREPIEFEVSTLELSYGGSTEIMEMCGLTEIEELPPQSAKTVRDDPEFWDLFLRDPSIAVVKAVKK</sequence>
<dbReference type="EMBL" id="LGSR01000002">
    <property type="protein sequence ID" value="KOS23056.1"/>
    <property type="molecule type" value="Genomic_DNA"/>
</dbReference>
<dbReference type="Gene3D" id="3.40.50.150">
    <property type="entry name" value="Vaccinia Virus protein VP39"/>
    <property type="match status" value="1"/>
</dbReference>
<dbReference type="PANTHER" id="PTHR43591">
    <property type="entry name" value="METHYLTRANSFERASE"/>
    <property type="match status" value="1"/>
</dbReference>
<name>A0A0M8N0I7_ESCWE</name>
<dbReference type="AlphaFoldDB" id="A0A0M8N0I7"/>
<organism evidence="3 4">
    <name type="scientific">Escovopsis weberi</name>
    <dbReference type="NCBI Taxonomy" id="150374"/>
    <lineage>
        <taxon>Eukaryota</taxon>
        <taxon>Fungi</taxon>
        <taxon>Dikarya</taxon>
        <taxon>Ascomycota</taxon>
        <taxon>Pezizomycotina</taxon>
        <taxon>Sordariomycetes</taxon>
        <taxon>Hypocreomycetidae</taxon>
        <taxon>Hypocreales</taxon>
        <taxon>Hypocreaceae</taxon>
        <taxon>Escovopsis</taxon>
    </lineage>
</organism>
<dbReference type="GO" id="GO:0032259">
    <property type="term" value="P:methylation"/>
    <property type="evidence" value="ECO:0007669"/>
    <property type="project" value="UniProtKB-KW"/>
</dbReference>
<proteinExistence type="inferred from homology"/>
<keyword evidence="3" id="KW-0489">Methyltransferase</keyword>